<keyword evidence="1" id="KW-0812">Transmembrane</keyword>
<dbReference type="AlphaFoldDB" id="A0A4S8LT52"/>
<gene>
    <name evidence="2" type="ORF">K435DRAFT_840501</name>
</gene>
<dbReference type="OrthoDB" id="3058001at2759"/>
<protein>
    <submittedName>
        <fullName evidence="2">Uncharacterized protein</fullName>
    </submittedName>
</protein>
<feature type="transmembrane region" description="Helical" evidence="1">
    <location>
        <begin position="171"/>
        <end position="193"/>
    </location>
</feature>
<dbReference type="EMBL" id="ML179270">
    <property type="protein sequence ID" value="THU92697.1"/>
    <property type="molecule type" value="Genomic_DNA"/>
</dbReference>
<evidence type="ECO:0000313" key="3">
    <source>
        <dbReference type="Proteomes" id="UP000297245"/>
    </source>
</evidence>
<dbReference type="Proteomes" id="UP000297245">
    <property type="component" value="Unassembled WGS sequence"/>
</dbReference>
<proteinExistence type="predicted"/>
<accession>A0A4S8LT52</accession>
<keyword evidence="1" id="KW-0472">Membrane</keyword>
<evidence type="ECO:0000313" key="2">
    <source>
        <dbReference type="EMBL" id="THU92697.1"/>
    </source>
</evidence>
<evidence type="ECO:0000256" key="1">
    <source>
        <dbReference type="SAM" id="Phobius"/>
    </source>
</evidence>
<feature type="transmembrane region" description="Helical" evidence="1">
    <location>
        <begin position="139"/>
        <end position="165"/>
    </location>
</feature>
<reference evidence="2 3" key="1">
    <citation type="journal article" date="2019" name="Nat. Ecol. Evol.">
        <title>Megaphylogeny resolves global patterns of mushroom evolution.</title>
        <authorList>
            <person name="Varga T."/>
            <person name="Krizsan K."/>
            <person name="Foldi C."/>
            <person name="Dima B."/>
            <person name="Sanchez-Garcia M."/>
            <person name="Sanchez-Ramirez S."/>
            <person name="Szollosi G.J."/>
            <person name="Szarkandi J.G."/>
            <person name="Papp V."/>
            <person name="Albert L."/>
            <person name="Andreopoulos W."/>
            <person name="Angelini C."/>
            <person name="Antonin V."/>
            <person name="Barry K.W."/>
            <person name="Bougher N.L."/>
            <person name="Buchanan P."/>
            <person name="Buyck B."/>
            <person name="Bense V."/>
            <person name="Catcheside P."/>
            <person name="Chovatia M."/>
            <person name="Cooper J."/>
            <person name="Damon W."/>
            <person name="Desjardin D."/>
            <person name="Finy P."/>
            <person name="Geml J."/>
            <person name="Haridas S."/>
            <person name="Hughes K."/>
            <person name="Justo A."/>
            <person name="Karasinski D."/>
            <person name="Kautmanova I."/>
            <person name="Kiss B."/>
            <person name="Kocsube S."/>
            <person name="Kotiranta H."/>
            <person name="LaButti K.M."/>
            <person name="Lechner B.E."/>
            <person name="Liimatainen K."/>
            <person name="Lipzen A."/>
            <person name="Lukacs Z."/>
            <person name="Mihaltcheva S."/>
            <person name="Morgado L.N."/>
            <person name="Niskanen T."/>
            <person name="Noordeloos M.E."/>
            <person name="Ohm R.A."/>
            <person name="Ortiz-Santana B."/>
            <person name="Ovrebo C."/>
            <person name="Racz N."/>
            <person name="Riley R."/>
            <person name="Savchenko A."/>
            <person name="Shiryaev A."/>
            <person name="Soop K."/>
            <person name="Spirin V."/>
            <person name="Szebenyi C."/>
            <person name="Tomsovsky M."/>
            <person name="Tulloss R.E."/>
            <person name="Uehling J."/>
            <person name="Grigoriev I.V."/>
            <person name="Vagvolgyi C."/>
            <person name="Papp T."/>
            <person name="Martin F.M."/>
            <person name="Miettinen O."/>
            <person name="Hibbett D.S."/>
            <person name="Nagy L.G."/>
        </authorList>
    </citation>
    <scope>NUCLEOTIDE SEQUENCE [LARGE SCALE GENOMIC DNA]</scope>
    <source>
        <strain evidence="2 3">CBS 962.96</strain>
    </source>
</reference>
<keyword evidence="3" id="KW-1185">Reference proteome</keyword>
<organism evidence="2 3">
    <name type="scientific">Dendrothele bispora (strain CBS 962.96)</name>
    <dbReference type="NCBI Taxonomy" id="1314807"/>
    <lineage>
        <taxon>Eukaryota</taxon>
        <taxon>Fungi</taxon>
        <taxon>Dikarya</taxon>
        <taxon>Basidiomycota</taxon>
        <taxon>Agaricomycotina</taxon>
        <taxon>Agaricomycetes</taxon>
        <taxon>Agaricomycetidae</taxon>
        <taxon>Agaricales</taxon>
        <taxon>Agaricales incertae sedis</taxon>
        <taxon>Dendrothele</taxon>
    </lineage>
</organism>
<keyword evidence="1" id="KW-1133">Transmembrane helix</keyword>
<sequence>MSHRNSGERRPTEFFELMETGTRNRHNPDLSRTIDNHENGSDRESLFLEETRRTSHSETHIKITWWRLINTIVPVAFALWKIIETYQGQTTGPTTLDLVLSVLWYPVSYWMSLWEGTHSPSAQWFFDVEILDPEDIFSLFVDVVVLALVISAFYVFLFLLFYAILPASDEGAVTMLKVVLAFAVPFFVPYFILTAIRITWRCSVKTIPILIRTTVPIYRSLPPFVAEEFLSLPFQLLASCYTFLLVGGFSELYISSYVPGCQTMLAAISEENTDPGLIQFTYCFGNDKIYLRYVLLENVTIEHCGRTESLKDSKR</sequence>
<name>A0A4S8LT52_DENBC</name>